<dbReference type="Gene3D" id="3.40.50.720">
    <property type="entry name" value="NAD(P)-binding Rossmann-like Domain"/>
    <property type="match status" value="1"/>
</dbReference>
<dbReference type="SUPFAM" id="SSF51735">
    <property type="entry name" value="NAD(P)-binding Rossmann-fold domains"/>
    <property type="match status" value="1"/>
</dbReference>
<dbReference type="PANTHER" id="PTHR43162:SF1">
    <property type="entry name" value="PRESTALK A DIFFERENTIATION PROTEIN A"/>
    <property type="match status" value="1"/>
</dbReference>
<evidence type="ECO:0000313" key="2">
    <source>
        <dbReference type="EMBL" id="PRX42963.1"/>
    </source>
</evidence>
<dbReference type="InterPro" id="IPR036291">
    <property type="entry name" value="NAD(P)-bd_dom_sf"/>
</dbReference>
<sequence>MILVTGATGNVGRELVARLTSAGVPVRALSRAGGADLNEPASLRPALDGVRGVFLLPGYRDMPGLTAELARAGVERVMLLSGQAAVATDTGNAVSAYMIDSETAVRESGLAWTFLRPAAFMSNTLRWLPQLRTGDVVRDAFGDVPIASVDPADLAAVAAEALLEPGHEGRAYSLTGPEALLPADRLRILGRALGRELRFEALTDEEAWEQMSATTPIEYVRAFFSFYRDHTIDETTVHPAVEQLTGRPPRTFAQWSAAHVSDFSR</sequence>
<accession>A0A2T0LK26</accession>
<feature type="domain" description="NAD(P)-binding" evidence="1">
    <location>
        <begin position="6"/>
        <end position="165"/>
    </location>
</feature>
<evidence type="ECO:0000259" key="1">
    <source>
        <dbReference type="Pfam" id="PF13460"/>
    </source>
</evidence>
<dbReference type="Gene3D" id="3.90.25.10">
    <property type="entry name" value="UDP-galactose 4-epimerase, domain 1"/>
    <property type="match status" value="1"/>
</dbReference>
<dbReference type="AlphaFoldDB" id="A0A2T0LK26"/>
<name>A0A2T0LK26_9ACTN</name>
<dbReference type="RefSeq" id="WP_106253565.1">
    <property type="nucleotide sequence ID" value="NZ_PVNG01000063.1"/>
</dbReference>
<gene>
    <name evidence="2" type="ORF">B0I32_1635</name>
</gene>
<comment type="caution">
    <text evidence="2">The sequence shown here is derived from an EMBL/GenBank/DDBJ whole genome shotgun (WGS) entry which is preliminary data.</text>
</comment>
<dbReference type="Pfam" id="PF13460">
    <property type="entry name" value="NAD_binding_10"/>
    <property type="match status" value="1"/>
</dbReference>
<evidence type="ECO:0000313" key="3">
    <source>
        <dbReference type="Proteomes" id="UP000238312"/>
    </source>
</evidence>
<protein>
    <submittedName>
        <fullName evidence="2">Uncharacterized protein YbjT (DUF2867 family)</fullName>
    </submittedName>
</protein>
<dbReference type="Proteomes" id="UP000238312">
    <property type="component" value="Unassembled WGS sequence"/>
</dbReference>
<dbReference type="InterPro" id="IPR051604">
    <property type="entry name" value="Ergot_Alk_Oxidoreductase"/>
</dbReference>
<dbReference type="EMBL" id="PVNG01000063">
    <property type="protein sequence ID" value="PRX42963.1"/>
    <property type="molecule type" value="Genomic_DNA"/>
</dbReference>
<dbReference type="OrthoDB" id="4457504at2"/>
<reference evidence="2 3" key="1">
    <citation type="submission" date="2018-03" db="EMBL/GenBank/DDBJ databases">
        <title>Genomic Encyclopedia of Type Strains, Phase III (KMG-III): the genomes of soil and plant-associated and newly described type strains.</title>
        <authorList>
            <person name="Whitman W."/>
        </authorList>
    </citation>
    <scope>NUCLEOTIDE SEQUENCE [LARGE SCALE GENOMIC DNA]</scope>
    <source>
        <strain evidence="2 3">CGMCC 4.7104</strain>
    </source>
</reference>
<dbReference type="InterPro" id="IPR016040">
    <property type="entry name" value="NAD(P)-bd_dom"/>
</dbReference>
<proteinExistence type="predicted"/>
<dbReference type="PANTHER" id="PTHR43162">
    <property type="match status" value="1"/>
</dbReference>
<organism evidence="2 3">
    <name type="scientific">Nonomuraea fuscirosea</name>
    <dbReference type="NCBI Taxonomy" id="1291556"/>
    <lineage>
        <taxon>Bacteria</taxon>
        <taxon>Bacillati</taxon>
        <taxon>Actinomycetota</taxon>
        <taxon>Actinomycetes</taxon>
        <taxon>Streptosporangiales</taxon>
        <taxon>Streptosporangiaceae</taxon>
        <taxon>Nonomuraea</taxon>
    </lineage>
</organism>
<keyword evidence="3" id="KW-1185">Reference proteome</keyword>